<organism evidence="2 3">
    <name type="scientific">Calycomorphotria hydatis</name>
    <dbReference type="NCBI Taxonomy" id="2528027"/>
    <lineage>
        <taxon>Bacteria</taxon>
        <taxon>Pseudomonadati</taxon>
        <taxon>Planctomycetota</taxon>
        <taxon>Planctomycetia</taxon>
        <taxon>Planctomycetales</taxon>
        <taxon>Planctomycetaceae</taxon>
        <taxon>Calycomorphotria</taxon>
    </lineage>
</organism>
<dbReference type="KEGG" id="chya:V22_36860"/>
<dbReference type="CDD" id="cd11294">
    <property type="entry name" value="E_set_Esterase_like_N"/>
    <property type="match status" value="1"/>
</dbReference>
<feature type="chain" id="PRO_5022010353" evidence="1">
    <location>
        <begin position="30"/>
        <end position="384"/>
    </location>
</feature>
<evidence type="ECO:0000313" key="3">
    <source>
        <dbReference type="Proteomes" id="UP000319976"/>
    </source>
</evidence>
<dbReference type="Proteomes" id="UP000319976">
    <property type="component" value="Chromosome"/>
</dbReference>
<dbReference type="PANTHER" id="PTHR48098:SF1">
    <property type="entry name" value="DIACYLGLYCEROL ACYLTRANSFERASE_MYCOLYLTRANSFERASE AG85A"/>
    <property type="match status" value="1"/>
</dbReference>
<dbReference type="GO" id="GO:0016747">
    <property type="term" value="F:acyltransferase activity, transferring groups other than amino-acyl groups"/>
    <property type="evidence" value="ECO:0007669"/>
    <property type="project" value="TreeGrafter"/>
</dbReference>
<dbReference type="Gene3D" id="2.60.40.10">
    <property type="entry name" value="Immunoglobulins"/>
    <property type="match status" value="1"/>
</dbReference>
<feature type="signal peptide" evidence="1">
    <location>
        <begin position="1"/>
        <end position="29"/>
    </location>
</feature>
<evidence type="ECO:0000256" key="1">
    <source>
        <dbReference type="SAM" id="SignalP"/>
    </source>
</evidence>
<accession>A0A517TDH8</accession>
<dbReference type="InterPro" id="IPR050583">
    <property type="entry name" value="Mycobacterial_A85_antigen"/>
</dbReference>
<dbReference type="InterPro" id="IPR013783">
    <property type="entry name" value="Ig-like_fold"/>
</dbReference>
<dbReference type="EMBL" id="CP036316">
    <property type="protein sequence ID" value="QDT66419.1"/>
    <property type="molecule type" value="Genomic_DNA"/>
</dbReference>
<sequence precursor="true">MKLTVIRMLPLPMLLLLSVLCLMSVPAIAEEASPKNLVAFHRGSYELNGDGSVTFRLKAPKAESVQVTGKVVGGRKAMEKAEDGTWSWTLEAAKPGIYSYSFVIDGVRVADPLNPQRKPSLVPQTSILHIPGDNSFDFKDVPHGTVHYHGYHSPGINRFREAYVYTPPGYETSEETYPLLVLQHGRSDNAAVWTKFGKAHWILDNLIASGKAKPMIILMLDGHPLPESFGDGRPFDATVVANAKELHTDMMGTALPMVEKLYRVKSGRENRALAGLSMGGYHTLFIGLNELETFSALGVFSGAPPAREYIEEALNNPKATNDRLNLFWIACGEKDFLLQRNEDLLKLLDEAGIQHEWHLTEGDHSWPVWRGYLTQFAPRLFQEN</sequence>
<dbReference type="InterPro" id="IPR014756">
    <property type="entry name" value="Ig_E-set"/>
</dbReference>
<dbReference type="InterPro" id="IPR029058">
    <property type="entry name" value="AB_hydrolase_fold"/>
</dbReference>
<name>A0A517TDH8_9PLAN</name>
<dbReference type="AlphaFoldDB" id="A0A517TDH8"/>
<dbReference type="SUPFAM" id="SSF53474">
    <property type="entry name" value="alpha/beta-Hydrolases"/>
    <property type="match status" value="1"/>
</dbReference>
<dbReference type="PANTHER" id="PTHR48098">
    <property type="entry name" value="ENTEROCHELIN ESTERASE-RELATED"/>
    <property type="match status" value="1"/>
</dbReference>
<gene>
    <name evidence="2" type="primary">axe1-6A_2</name>
    <name evidence="2" type="ORF">V22_36860</name>
</gene>
<dbReference type="OrthoDB" id="184858at2"/>
<dbReference type="RefSeq" id="WP_145265488.1">
    <property type="nucleotide sequence ID" value="NZ_CP036316.1"/>
</dbReference>
<keyword evidence="3" id="KW-1185">Reference proteome</keyword>
<evidence type="ECO:0000313" key="2">
    <source>
        <dbReference type="EMBL" id="QDT66419.1"/>
    </source>
</evidence>
<dbReference type="InterPro" id="IPR000801">
    <property type="entry name" value="Esterase-like"/>
</dbReference>
<dbReference type="Pfam" id="PF00756">
    <property type="entry name" value="Esterase"/>
    <property type="match status" value="1"/>
</dbReference>
<dbReference type="SUPFAM" id="SSF81296">
    <property type="entry name" value="E set domains"/>
    <property type="match status" value="1"/>
</dbReference>
<keyword evidence="1" id="KW-0732">Signal</keyword>
<reference evidence="2 3" key="1">
    <citation type="submission" date="2019-02" db="EMBL/GenBank/DDBJ databases">
        <title>Deep-cultivation of Planctomycetes and their phenomic and genomic characterization uncovers novel biology.</title>
        <authorList>
            <person name="Wiegand S."/>
            <person name="Jogler M."/>
            <person name="Boedeker C."/>
            <person name="Pinto D."/>
            <person name="Vollmers J."/>
            <person name="Rivas-Marin E."/>
            <person name="Kohn T."/>
            <person name="Peeters S.H."/>
            <person name="Heuer A."/>
            <person name="Rast P."/>
            <person name="Oberbeckmann S."/>
            <person name="Bunk B."/>
            <person name="Jeske O."/>
            <person name="Meyerdierks A."/>
            <person name="Storesund J.E."/>
            <person name="Kallscheuer N."/>
            <person name="Luecker S."/>
            <person name="Lage O.M."/>
            <person name="Pohl T."/>
            <person name="Merkel B.J."/>
            <person name="Hornburger P."/>
            <person name="Mueller R.-W."/>
            <person name="Bruemmer F."/>
            <person name="Labrenz M."/>
            <person name="Spormann A.M."/>
            <person name="Op den Camp H."/>
            <person name="Overmann J."/>
            <person name="Amann R."/>
            <person name="Jetten M.S.M."/>
            <person name="Mascher T."/>
            <person name="Medema M.H."/>
            <person name="Devos D.P."/>
            <person name="Kaster A.-K."/>
            <person name="Ovreas L."/>
            <person name="Rohde M."/>
            <person name="Galperin M.Y."/>
            <person name="Jogler C."/>
        </authorList>
    </citation>
    <scope>NUCLEOTIDE SEQUENCE [LARGE SCALE GENOMIC DNA]</scope>
    <source>
        <strain evidence="2 3">V22</strain>
    </source>
</reference>
<proteinExistence type="predicted"/>
<protein>
    <submittedName>
        <fullName evidence="2">Carbohydrate acetyl esterase/feruloyl esterase</fullName>
    </submittedName>
</protein>
<dbReference type="Gene3D" id="3.40.50.1820">
    <property type="entry name" value="alpha/beta hydrolase"/>
    <property type="match status" value="1"/>
</dbReference>